<feature type="region of interest" description="Disordered" evidence="1">
    <location>
        <begin position="222"/>
        <end position="251"/>
    </location>
</feature>
<evidence type="ECO:0008006" key="4">
    <source>
        <dbReference type="Google" id="ProtNLM"/>
    </source>
</evidence>
<dbReference type="EMBL" id="NMUL01000055">
    <property type="protein sequence ID" value="OXM60814.1"/>
    <property type="molecule type" value="Genomic_DNA"/>
</dbReference>
<sequence length="273" mass="29411">MKSSRQWAQGQIDEEKNDPNKAPDAGTTVRRFVAGAYAAVHDNVTSTAELVGTLDKAIQGDEAASRKVEQTAKDIGDGVVNTVRDRDAAVDKAVAAGKQAWEGFKKAPVSGTGEIIANLATYRKITRSAEDEAVVAHTGAGTTGSPKVNLKRTEIDGTKYPESAQHIIDNLKPNAKGKYRYDATVDRPGTKARRKASLRGVRRMLFKDRDEWPQAVFKEGGAGASVRHIGRSDNRGSGAALGNQLRGNKAGDYRIHDGTRIRVFVKPPKPPTP</sequence>
<protein>
    <recommendedName>
        <fullName evidence="4">Bacterial CdiA-CT RNAse A domain-containing protein</fullName>
    </recommendedName>
</protein>
<proteinExistence type="predicted"/>
<keyword evidence="3" id="KW-1185">Reference proteome</keyword>
<evidence type="ECO:0000313" key="3">
    <source>
        <dbReference type="Proteomes" id="UP000215199"/>
    </source>
</evidence>
<dbReference type="Proteomes" id="UP000215199">
    <property type="component" value="Unassembled WGS sequence"/>
</dbReference>
<name>A0A229SPV6_9PSEU</name>
<accession>A0A229SPV6</accession>
<dbReference type="OrthoDB" id="2664633at2"/>
<dbReference type="AlphaFoldDB" id="A0A229SPV6"/>
<evidence type="ECO:0000256" key="1">
    <source>
        <dbReference type="SAM" id="MobiDB-lite"/>
    </source>
</evidence>
<gene>
    <name evidence="2" type="ORF">CF165_40895</name>
</gene>
<comment type="caution">
    <text evidence="2">The sequence shown here is derived from an EMBL/GenBank/DDBJ whole genome shotgun (WGS) entry which is preliminary data.</text>
</comment>
<evidence type="ECO:0000313" key="2">
    <source>
        <dbReference type="EMBL" id="OXM60814.1"/>
    </source>
</evidence>
<feature type="region of interest" description="Disordered" evidence="1">
    <location>
        <begin position="1"/>
        <end position="26"/>
    </location>
</feature>
<reference evidence="3" key="1">
    <citation type="submission" date="2017-07" db="EMBL/GenBank/DDBJ databases">
        <title>Comparative genome mining reveals phylogenetic distribution patterns of secondary metabolites in Amycolatopsis.</title>
        <authorList>
            <person name="Adamek M."/>
            <person name="Alanjary M."/>
            <person name="Sales-Ortells H."/>
            <person name="Goodfellow M."/>
            <person name="Bull A.T."/>
            <person name="Kalinowski J."/>
            <person name="Ziemert N."/>
        </authorList>
    </citation>
    <scope>NUCLEOTIDE SEQUENCE [LARGE SCALE GENOMIC DNA]</scope>
    <source>
        <strain evidence="3">H5</strain>
    </source>
</reference>
<organism evidence="2 3">
    <name type="scientific">Amycolatopsis vastitatis</name>
    <dbReference type="NCBI Taxonomy" id="1905142"/>
    <lineage>
        <taxon>Bacteria</taxon>
        <taxon>Bacillati</taxon>
        <taxon>Actinomycetota</taxon>
        <taxon>Actinomycetes</taxon>
        <taxon>Pseudonocardiales</taxon>
        <taxon>Pseudonocardiaceae</taxon>
        <taxon>Amycolatopsis</taxon>
    </lineage>
</organism>